<evidence type="ECO:0000313" key="3">
    <source>
        <dbReference type="EMBL" id="BET26964.1"/>
    </source>
</evidence>
<dbReference type="RefSeq" id="WP_130557911.1">
    <property type="nucleotide sequence ID" value="NZ_AP028947.1"/>
</dbReference>
<dbReference type="GO" id="GO:0005829">
    <property type="term" value="C:cytosol"/>
    <property type="evidence" value="ECO:0007669"/>
    <property type="project" value="TreeGrafter"/>
</dbReference>
<protein>
    <recommendedName>
        <fullName evidence="2">CheW-like domain-containing protein</fullName>
    </recommendedName>
</protein>
<dbReference type="Pfam" id="PF01584">
    <property type="entry name" value="CheW"/>
    <property type="match status" value="3"/>
</dbReference>
<organism evidence="3 4">
    <name type="scientific">Limnobacter thiooxidans</name>
    <dbReference type="NCBI Taxonomy" id="131080"/>
    <lineage>
        <taxon>Bacteria</taxon>
        <taxon>Pseudomonadati</taxon>
        <taxon>Pseudomonadota</taxon>
        <taxon>Betaproteobacteria</taxon>
        <taxon>Burkholderiales</taxon>
        <taxon>Burkholderiaceae</taxon>
        <taxon>Limnobacter</taxon>
    </lineage>
</organism>
<feature type="region of interest" description="Disordered" evidence="1">
    <location>
        <begin position="503"/>
        <end position="531"/>
    </location>
</feature>
<dbReference type="SUPFAM" id="SSF50341">
    <property type="entry name" value="CheW-like"/>
    <property type="match status" value="3"/>
</dbReference>
<name>A0AA86J491_9BURK</name>
<dbReference type="GO" id="GO:0006935">
    <property type="term" value="P:chemotaxis"/>
    <property type="evidence" value="ECO:0007669"/>
    <property type="project" value="InterPro"/>
</dbReference>
<reference evidence="3 4" key="1">
    <citation type="submission" date="2023-10" db="EMBL/GenBank/DDBJ databases">
        <title>Complete Genome Sequence of Limnobacter thiooxidans CS-K2T, Isolated from freshwater lake sediments in Bavaria, Germany.</title>
        <authorList>
            <person name="Naruki M."/>
            <person name="Watanabe A."/>
            <person name="Warashina T."/>
            <person name="Morita T."/>
            <person name="Arakawa K."/>
        </authorList>
    </citation>
    <scope>NUCLEOTIDE SEQUENCE [LARGE SCALE GENOMIC DNA]</scope>
    <source>
        <strain evidence="3 4">CS-K2</strain>
    </source>
</reference>
<evidence type="ECO:0000259" key="2">
    <source>
        <dbReference type="PROSITE" id="PS50851"/>
    </source>
</evidence>
<dbReference type="Proteomes" id="UP001329151">
    <property type="component" value="Chromosome"/>
</dbReference>
<dbReference type="InterPro" id="IPR002545">
    <property type="entry name" value="CheW-lke_dom"/>
</dbReference>
<keyword evidence="4" id="KW-1185">Reference proteome</keyword>
<proteinExistence type="predicted"/>
<dbReference type="GO" id="GO:0007165">
    <property type="term" value="P:signal transduction"/>
    <property type="evidence" value="ECO:0007669"/>
    <property type="project" value="InterPro"/>
</dbReference>
<evidence type="ECO:0000313" key="4">
    <source>
        <dbReference type="Proteomes" id="UP001329151"/>
    </source>
</evidence>
<feature type="domain" description="CheW-like" evidence="2">
    <location>
        <begin position="178"/>
        <end position="326"/>
    </location>
</feature>
<dbReference type="PANTHER" id="PTHR22617:SF43">
    <property type="entry name" value="PROTEIN PILI"/>
    <property type="match status" value="1"/>
</dbReference>
<dbReference type="Gene3D" id="2.40.50.180">
    <property type="entry name" value="CheA-289, Domain 4"/>
    <property type="match status" value="3"/>
</dbReference>
<dbReference type="KEGG" id="lto:RGQ30_24650"/>
<dbReference type="PANTHER" id="PTHR22617">
    <property type="entry name" value="CHEMOTAXIS SENSOR HISTIDINE KINASE-RELATED"/>
    <property type="match status" value="1"/>
</dbReference>
<accession>A0AA86J491</accession>
<dbReference type="Gene3D" id="2.30.30.40">
    <property type="entry name" value="SH3 Domains"/>
    <property type="match status" value="2"/>
</dbReference>
<dbReference type="SMART" id="SM00260">
    <property type="entry name" value="CheW"/>
    <property type="match status" value="3"/>
</dbReference>
<gene>
    <name evidence="3" type="ORF">RGQ30_24650</name>
</gene>
<dbReference type="InterPro" id="IPR036061">
    <property type="entry name" value="CheW-like_dom_sf"/>
</dbReference>
<feature type="domain" description="CheW-like" evidence="2">
    <location>
        <begin position="356"/>
        <end position="502"/>
    </location>
</feature>
<dbReference type="PROSITE" id="PS50851">
    <property type="entry name" value="CHEW"/>
    <property type="match status" value="3"/>
</dbReference>
<dbReference type="InterPro" id="IPR039315">
    <property type="entry name" value="CheW"/>
</dbReference>
<evidence type="ECO:0000256" key="1">
    <source>
        <dbReference type="SAM" id="MobiDB-lite"/>
    </source>
</evidence>
<sequence>MNTQTQLQGYGAFRVHDMNLAMPMEHLREVLPVCEFQAMPGVQPWIRGGLVVRGVTIPVIDLLALSGRECQQGAQDCVVLIEFEGRLTGLLASAVGGLFFSNPLDMTPLLSGDAVGKLIQGSLRPAPDTAPLLVMSCRALFELPGLSAVKDPEPHRQALFMTDPATATQANALATLDTLSLLLMKSGGLLYAINPSDIETTIARPQLLPAEMAQGFYKGNVPYRGRLIPAVELSEYLDMGRSAVGTTNKQAIVICYKEGAMALLIDQILDIVRIPASAQIGLPRVQAVRPGNVCKVVPASQVYDSETDASHYFVLEASGFLNDTGLKDLARVIHLAELDKSPTVQTGNALDPAAPRDERVILFEMDQPYAVHIEQVSEVLPYRGVVQAFAAGQALKGFITHRGQAIPVTDLAQHMGLARQSLNETSNVLVVDHGGQKTGFAVGELKAIEHALWSPKIPVLGTQRTERTVARENQQLVEVMLQGQKNLVELIDFNLQANRTLQQGERHPLEPTQMLDTPKIDHSGGMTKYTA</sequence>
<feature type="domain" description="CheW-like" evidence="2">
    <location>
        <begin position="7"/>
        <end position="146"/>
    </location>
</feature>
<dbReference type="AlphaFoldDB" id="A0AA86J491"/>
<dbReference type="EMBL" id="AP028947">
    <property type="protein sequence ID" value="BET26964.1"/>
    <property type="molecule type" value="Genomic_DNA"/>
</dbReference>